<proteinExistence type="predicted"/>
<evidence type="ECO:0008006" key="3">
    <source>
        <dbReference type="Google" id="ProtNLM"/>
    </source>
</evidence>
<dbReference type="Proteomes" id="UP000663851">
    <property type="component" value="Unassembled WGS sequence"/>
</dbReference>
<dbReference type="EMBL" id="CAJOBO010012297">
    <property type="protein sequence ID" value="CAF4609833.1"/>
    <property type="molecule type" value="Genomic_DNA"/>
</dbReference>
<organism evidence="1 2">
    <name type="scientific">Rotaria socialis</name>
    <dbReference type="NCBI Taxonomy" id="392032"/>
    <lineage>
        <taxon>Eukaryota</taxon>
        <taxon>Metazoa</taxon>
        <taxon>Spiralia</taxon>
        <taxon>Gnathifera</taxon>
        <taxon>Rotifera</taxon>
        <taxon>Eurotatoria</taxon>
        <taxon>Bdelloidea</taxon>
        <taxon>Philodinida</taxon>
        <taxon>Philodinidae</taxon>
        <taxon>Rotaria</taxon>
    </lineage>
</organism>
<reference evidence="1" key="1">
    <citation type="submission" date="2021-02" db="EMBL/GenBank/DDBJ databases">
        <authorList>
            <person name="Nowell W R."/>
        </authorList>
    </citation>
    <scope>NUCLEOTIDE SEQUENCE</scope>
</reference>
<evidence type="ECO:0000313" key="1">
    <source>
        <dbReference type="EMBL" id="CAF4609833.1"/>
    </source>
</evidence>
<dbReference type="PANTHER" id="PTHR21301:SF10">
    <property type="entry name" value="REVERSE TRANSCRIPTASE DOMAIN-CONTAINING PROTEIN"/>
    <property type="match status" value="1"/>
</dbReference>
<comment type="caution">
    <text evidence="1">The sequence shown here is derived from an EMBL/GenBank/DDBJ whole genome shotgun (WGS) entry which is preliminary data.</text>
</comment>
<feature type="non-terminal residue" evidence="1">
    <location>
        <position position="1"/>
    </location>
</feature>
<accession>A0A821CKH6</accession>
<dbReference type="AlphaFoldDB" id="A0A821CKH6"/>
<evidence type="ECO:0000313" key="2">
    <source>
        <dbReference type="Proteomes" id="UP000663851"/>
    </source>
</evidence>
<gene>
    <name evidence="1" type="ORF">HFQ381_LOCUS33938</name>
</gene>
<dbReference type="PANTHER" id="PTHR21301">
    <property type="entry name" value="REVERSE TRANSCRIPTASE"/>
    <property type="match status" value="1"/>
</dbReference>
<name>A0A821CKH6_9BILA</name>
<sequence>MLPQEESLEILAEFLREHGCHQIDGLSIETIIELARLVLKENVFVYDRKFYRQIIGGAMGSPYTLTLANIFMWNQNYPAMNYMAGEYIDDVFFTSNESEITIKEWLDFANQFHPNIKLTYTIGQCLPFLDVLIQNQHGTLYSSVYHKPA</sequence>
<protein>
    <recommendedName>
        <fullName evidence="3">Reverse transcriptase domain-containing protein</fullName>
    </recommendedName>
</protein>